<reference evidence="4 5" key="1">
    <citation type="submission" date="2019-06" db="EMBL/GenBank/DDBJ databases">
        <title>A chromosomal-level reference genome of Carpinus fangiana (Coryloideae, Betulaceae).</title>
        <authorList>
            <person name="Yang X."/>
            <person name="Wang Z."/>
            <person name="Zhang L."/>
            <person name="Hao G."/>
            <person name="Liu J."/>
            <person name="Yang Y."/>
        </authorList>
    </citation>
    <scope>NUCLEOTIDE SEQUENCE [LARGE SCALE GENOMIC DNA]</scope>
    <source>
        <strain evidence="4">Cfa_2016G</strain>
        <tissue evidence="4">Leaf</tissue>
    </source>
</reference>
<keyword evidence="2" id="KW-0472">Membrane</keyword>
<dbReference type="SUPFAM" id="SSF48403">
    <property type="entry name" value="Ankyrin repeat"/>
    <property type="match status" value="1"/>
</dbReference>
<proteinExistence type="predicted"/>
<dbReference type="Pfam" id="PF13962">
    <property type="entry name" value="PGG"/>
    <property type="match status" value="1"/>
</dbReference>
<dbReference type="InterPro" id="IPR036770">
    <property type="entry name" value="Ankyrin_rpt-contain_sf"/>
</dbReference>
<dbReference type="PANTHER" id="PTHR24128">
    <property type="entry name" value="HOMEOBOX PROTEIN WARIAI"/>
    <property type="match status" value="1"/>
</dbReference>
<feature type="transmembrane region" description="Helical" evidence="2">
    <location>
        <begin position="586"/>
        <end position="604"/>
    </location>
</feature>
<dbReference type="PANTHER" id="PTHR24128:SF24">
    <property type="entry name" value="ANKYRIN REPEAT PROTEIN"/>
    <property type="match status" value="1"/>
</dbReference>
<evidence type="ECO:0000313" key="4">
    <source>
        <dbReference type="EMBL" id="KAE8007922.1"/>
    </source>
</evidence>
<dbReference type="EMBL" id="CM017322">
    <property type="protein sequence ID" value="KAE8007922.1"/>
    <property type="molecule type" value="Genomic_DNA"/>
</dbReference>
<evidence type="ECO:0000256" key="1">
    <source>
        <dbReference type="PROSITE-ProRule" id="PRU00023"/>
    </source>
</evidence>
<keyword evidence="1" id="KW-0040">ANK repeat</keyword>
<dbReference type="SMART" id="SM00248">
    <property type="entry name" value="ANK"/>
    <property type="match status" value="9"/>
</dbReference>
<gene>
    <name evidence="4" type="ORF">FH972_004479</name>
</gene>
<feature type="transmembrane region" description="Helical" evidence="2">
    <location>
        <begin position="616"/>
        <end position="639"/>
    </location>
</feature>
<accession>A0A5N6QPR8</accession>
<dbReference type="AlphaFoldDB" id="A0A5N6QPR8"/>
<dbReference type="Pfam" id="PF00023">
    <property type="entry name" value="Ank"/>
    <property type="match status" value="1"/>
</dbReference>
<keyword evidence="2" id="KW-0812">Transmembrane</keyword>
<sequence>MEYQSLRDAAQQGSIDDLYASIQEDAKVLDRIDEIPFIETPLHYAAFAGHARFAMEIVRLKPSFAKKLNQHGFTPVHVALQNNHDQVVLQLIDVDENLVRVQGREGVTPLHYVAETGNLLLLSEFLKVCPKAIEDVTIRKETVLHIALKNNMFDAAELVLGWLQRAWTKDAASWERTLLNQQDEDGNNALHIAPTTLIGMEYQSLRDAAQQGSIDALYASIQEDAKVLDRIDEIPFIETPLHYAAFAGHTRFAMEIVRLKPSFAKKFNQHGFTPVHVALQNNHDQVVLQLIDVDENLVRVQGREGVTPLHYVAETGNLHLLSEFLKVCPKAIEDVTIRKETVLHIALKNNMFDAAELVLGWLQRAWTKDAASWERTLLNQQDEDGNNALHIAVSKNLTKIVRILLKFRRRLFGDNIIDINAKNYEGFTAFGMLQGDNEQMKKILCNARWFNIMHCSRVTSHANYFKSPVSIDERLYIHFLRRTTLISNEMRNALLVVAALLVTVSFQTAVSPPGGVWQDNYIPMTNTSNRAAPNNASGEYLQHPHYAGTAVMGNTFFEVLGHLNSVAFFAEVYMIHILLPSGFRTVFSIPLYSLSLSFIASLSITSPNRVPAGLLWIWKNFGYFWSCSSLLLVIVFELIGRFRGYRLVEAFLPRK</sequence>
<dbReference type="Pfam" id="PF12796">
    <property type="entry name" value="Ank_2"/>
    <property type="match status" value="2"/>
</dbReference>
<evidence type="ECO:0000259" key="3">
    <source>
        <dbReference type="Pfam" id="PF13962"/>
    </source>
</evidence>
<keyword evidence="5" id="KW-1185">Reference proteome</keyword>
<keyword evidence="2" id="KW-1133">Transmembrane helix</keyword>
<feature type="domain" description="PGG" evidence="3">
    <location>
        <begin position="488"/>
        <end position="583"/>
    </location>
</feature>
<evidence type="ECO:0000313" key="5">
    <source>
        <dbReference type="Proteomes" id="UP000327013"/>
    </source>
</evidence>
<name>A0A5N6QPR8_9ROSI</name>
<dbReference type="Gene3D" id="1.25.40.20">
    <property type="entry name" value="Ankyrin repeat-containing domain"/>
    <property type="match status" value="2"/>
</dbReference>
<feature type="transmembrane region" description="Helical" evidence="2">
    <location>
        <begin position="492"/>
        <end position="510"/>
    </location>
</feature>
<protein>
    <recommendedName>
        <fullName evidence="3">PGG domain-containing protein</fullName>
    </recommendedName>
</protein>
<dbReference type="OrthoDB" id="674805at2759"/>
<dbReference type="PROSITE" id="PS50088">
    <property type="entry name" value="ANK_REPEAT"/>
    <property type="match status" value="1"/>
</dbReference>
<organism evidence="4 5">
    <name type="scientific">Carpinus fangiana</name>
    <dbReference type="NCBI Taxonomy" id="176857"/>
    <lineage>
        <taxon>Eukaryota</taxon>
        <taxon>Viridiplantae</taxon>
        <taxon>Streptophyta</taxon>
        <taxon>Embryophyta</taxon>
        <taxon>Tracheophyta</taxon>
        <taxon>Spermatophyta</taxon>
        <taxon>Magnoliopsida</taxon>
        <taxon>eudicotyledons</taxon>
        <taxon>Gunneridae</taxon>
        <taxon>Pentapetalae</taxon>
        <taxon>rosids</taxon>
        <taxon>fabids</taxon>
        <taxon>Fagales</taxon>
        <taxon>Betulaceae</taxon>
        <taxon>Carpinus</taxon>
    </lineage>
</organism>
<dbReference type="InterPro" id="IPR002110">
    <property type="entry name" value="Ankyrin_rpt"/>
</dbReference>
<dbReference type="InterPro" id="IPR026961">
    <property type="entry name" value="PGG_dom"/>
</dbReference>
<feature type="repeat" description="ANK" evidence="1">
    <location>
        <begin position="384"/>
        <end position="406"/>
    </location>
</feature>
<dbReference type="Proteomes" id="UP000327013">
    <property type="component" value="Chromosome 2"/>
</dbReference>
<dbReference type="PROSITE" id="PS50297">
    <property type="entry name" value="ANK_REP_REGION"/>
    <property type="match status" value="1"/>
</dbReference>
<evidence type="ECO:0000256" key="2">
    <source>
        <dbReference type="SAM" id="Phobius"/>
    </source>
</evidence>